<dbReference type="InterPro" id="IPR015865">
    <property type="entry name" value="Riboflavin_kinase_bac/euk"/>
</dbReference>
<dbReference type="PANTHER" id="PTHR22749:SF6">
    <property type="entry name" value="RIBOFLAVIN KINASE"/>
    <property type="match status" value="1"/>
</dbReference>
<dbReference type="InterPro" id="IPR002606">
    <property type="entry name" value="Riboflavin_kinase_bac"/>
</dbReference>
<evidence type="ECO:0000256" key="7">
    <source>
        <dbReference type="ARBA" id="ARBA00022695"/>
    </source>
</evidence>
<keyword evidence="4 15" id="KW-0285">Flavoprotein</keyword>
<dbReference type="NCBIfam" id="NF004160">
    <property type="entry name" value="PRK05627.1-3"/>
    <property type="match status" value="1"/>
</dbReference>
<dbReference type="GO" id="GO:0009398">
    <property type="term" value="P:FMN biosynthetic process"/>
    <property type="evidence" value="ECO:0007669"/>
    <property type="project" value="UniProtKB-UniRule"/>
</dbReference>
<keyword evidence="8 15" id="KW-0547">Nucleotide-binding</keyword>
<evidence type="ECO:0000256" key="2">
    <source>
        <dbReference type="ARBA" id="ARBA00004726"/>
    </source>
</evidence>
<feature type="domain" description="Riboflavin kinase" evidence="16">
    <location>
        <begin position="182"/>
        <end position="309"/>
    </location>
</feature>
<dbReference type="AlphaFoldDB" id="A0A545UAA3"/>
<comment type="function">
    <text evidence="1">Catalyzes the phosphorylation of riboflavin to FMN followed by the adenylation of FMN to FAD.</text>
</comment>
<dbReference type="InterPro" id="IPR014729">
    <property type="entry name" value="Rossmann-like_a/b/a_fold"/>
</dbReference>
<evidence type="ECO:0000313" key="18">
    <source>
        <dbReference type="Proteomes" id="UP000315439"/>
    </source>
</evidence>
<sequence length="315" mass="35317">MKLIRGLINLQSQPSACVATIGNFDGVHLGHRAIVERLIKKAKQLGLPSCVLVFEPHPKEFFMGDQCPPRLSCFREKYQQLSQLGIDKLVVLQFNQALREMDAADFVNDILIEKLKIKHLVVGDDFRFGHRRQGNFQLLERMASGQYTLEPTHSILVDGERVSSTLIRQKLASGELEFAEKMLGRRYSMSGKVGYGQQLGRTLNFPTANVAIKRRRIPLSGVFLVKCRWLQEGVEQQAWGAANCGSRPTVDGNNYRLEVHLLGVSPTLYGIELSVDFLASIRAEQKFAGIDELKAQIAKDISQAKALIQKVDISR</sequence>
<dbReference type="EC" id="2.7.1.26" evidence="15"/>
<dbReference type="FunFam" id="3.40.50.620:FF:000021">
    <property type="entry name" value="Riboflavin biosynthesis protein"/>
    <property type="match status" value="1"/>
</dbReference>
<dbReference type="PIRSF" id="PIRSF004491">
    <property type="entry name" value="FAD_Synth"/>
    <property type="match status" value="1"/>
</dbReference>
<evidence type="ECO:0000259" key="16">
    <source>
        <dbReference type="SMART" id="SM00904"/>
    </source>
</evidence>
<evidence type="ECO:0000256" key="12">
    <source>
        <dbReference type="ARBA" id="ARBA00023268"/>
    </source>
</evidence>
<dbReference type="PANTHER" id="PTHR22749">
    <property type="entry name" value="RIBOFLAVIN KINASE/FMN ADENYLYLTRANSFERASE"/>
    <property type="match status" value="1"/>
</dbReference>
<keyword evidence="9 15" id="KW-0418">Kinase</keyword>
<evidence type="ECO:0000256" key="8">
    <source>
        <dbReference type="ARBA" id="ARBA00022741"/>
    </source>
</evidence>
<dbReference type="InterPro" id="IPR015864">
    <property type="entry name" value="FAD_synthase"/>
</dbReference>
<dbReference type="GO" id="GO:0003919">
    <property type="term" value="F:FMN adenylyltransferase activity"/>
    <property type="evidence" value="ECO:0007669"/>
    <property type="project" value="UniProtKB-UniRule"/>
</dbReference>
<dbReference type="Pfam" id="PF06574">
    <property type="entry name" value="FAD_syn"/>
    <property type="match status" value="1"/>
</dbReference>
<dbReference type="EC" id="2.7.7.2" evidence="15"/>
<keyword evidence="18" id="KW-1185">Reference proteome</keyword>
<keyword evidence="10 15" id="KW-0274">FAD</keyword>
<evidence type="ECO:0000256" key="5">
    <source>
        <dbReference type="ARBA" id="ARBA00022643"/>
    </source>
</evidence>
<evidence type="ECO:0000256" key="11">
    <source>
        <dbReference type="ARBA" id="ARBA00022840"/>
    </source>
</evidence>
<dbReference type="GO" id="GO:0005524">
    <property type="term" value="F:ATP binding"/>
    <property type="evidence" value="ECO:0007669"/>
    <property type="project" value="UniProtKB-UniRule"/>
</dbReference>
<dbReference type="NCBIfam" id="TIGR00083">
    <property type="entry name" value="ribF"/>
    <property type="match status" value="1"/>
</dbReference>
<evidence type="ECO:0000256" key="1">
    <source>
        <dbReference type="ARBA" id="ARBA00002121"/>
    </source>
</evidence>
<comment type="pathway">
    <text evidence="3 15">Cofactor biosynthesis; FMN biosynthesis; FMN from riboflavin (ATP route): step 1/1.</text>
</comment>
<evidence type="ECO:0000256" key="15">
    <source>
        <dbReference type="PIRNR" id="PIRNR004491"/>
    </source>
</evidence>
<dbReference type="NCBIfam" id="NF004162">
    <property type="entry name" value="PRK05627.1-5"/>
    <property type="match status" value="1"/>
</dbReference>
<reference evidence="17 18" key="1">
    <citation type="submission" date="2019-07" db="EMBL/GenBank/DDBJ databases">
        <title>Draft genome for Aliikangiella sp. M105.</title>
        <authorList>
            <person name="Wang G."/>
        </authorList>
    </citation>
    <scope>NUCLEOTIDE SEQUENCE [LARGE SCALE GENOMIC DNA]</scope>
    <source>
        <strain evidence="17 18">M105</strain>
    </source>
</reference>
<dbReference type="EMBL" id="VIKS01000010">
    <property type="protein sequence ID" value="TQV86404.1"/>
    <property type="molecule type" value="Genomic_DNA"/>
</dbReference>
<dbReference type="Gene3D" id="2.40.30.30">
    <property type="entry name" value="Riboflavin kinase-like"/>
    <property type="match status" value="1"/>
</dbReference>
<dbReference type="GO" id="GO:0009231">
    <property type="term" value="P:riboflavin biosynthetic process"/>
    <property type="evidence" value="ECO:0007669"/>
    <property type="project" value="InterPro"/>
</dbReference>
<accession>A0A545UAA3</accession>
<dbReference type="OrthoDB" id="9803667at2"/>
<organism evidence="17 18">
    <name type="scientific">Aliikangiella coralliicola</name>
    <dbReference type="NCBI Taxonomy" id="2592383"/>
    <lineage>
        <taxon>Bacteria</taxon>
        <taxon>Pseudomonadati</taxon>
        <taxon>Pseudomonadota</taxon>
        <taxon>Gammaproteobacteria</taxon>
        <taxon>Oceanospirillales</taxon>
        <taxon>Pleioneaceae</taxon>
        <taxon>Aliikangiella</taxon>
    </lineage>
</organism>
<keyword evidence="5 15" id="KW-0288">FMN</keyword>
<proteinExistence type="inferred from homology"/>
<gene>
    <name evidence="17" type="primary">ribF</name>
    <name evidence="17" type="ORF">FLL46_15915</name>
</gene>
<dbReference type="Proteomes" id="UP000315439">
    <property type="component" value="Unassembled WGS sequence"/>
</dbReference>
<comment type="catalytic activity">
    <reaction evidence="14 15">
        <text>FMN + ATP + H(+) = FAD + diphosphate</text>
        <dbReference type="Rhea" id="RHEA:17237"/>
        <dbReference type="ChEBI" id="CHEBI:15378"/>
        <dbReference type="ChEBI" id="CHEBI:30616"/>
        <dbReference type="ChEBI" id="CHEBI:33019"/>
        <dbReference type="ChEBI" id="CHEBI:57692"/>
        <dbReference type="ChEBI" id="CHEBI:58210"/>
        <dbReference type="EC" id="2.7.7.2"/>
    </reaction>
</comment>
<keyword evidence="7 15" id="KW-0548">Nucleotidyltransferase</keyword>
<dbReference type="Pfam" id="PF01687">
    <property type="entry name" value="Flavokinase"/>
    <property type="match status" value="1"/>
</dbReference>
<dbReference type="NCBIfam" id="NF004159">
    <property type="entry name" value="PRK05627.1-2"/>
    <property type="match status" value="1"/>
</dbReference>
<dbReference type="SUPFAM" id="SSF52374">
    <property type="entry name" value="Nucleotidylyl transferase"/>
    <property type="match status" value="1"/>
</dbReference>
<comment type="similarity">
    <text evidence="15">Belongs to the ribF family.</text>
</comment>
<dbReference type="GO" id="GO:0008531">
    <property type="term" value="F:riboflavin kinase activity"/>
    <property type="evidence" value="ECO:0007669"/>
    <property type="project" value="UniProtKB-UniRule"/>
</dbReference>
<keyword evidence="6 15" id="KW-0808">Transferase</keyword>
<keyword evidence="11 15" id="KW-0067">ATP-binding</keyword>
<dbReference type="SMART" id="SM00904">
    <property type="entry name" value="Flavokinase"/>
    <property type="match status" value="1"/>
</dbReference>
<dbReference type="GO" id="GO:0006747">
    <property type="term" value="P:FAD biosynthetic process"/>
    <property type="evidence" value="ECO:0007669"/>
    <property type="project" value="UniProtKB-UniRule"/>
</dbReference>
<dbReference type="SUPFAM" id="SSF82114">
    <property type="entry name" value="Riboflavin kinase-like"/>
    <property type="match status" value="1"/>
</dbReference>
<evidence type="ECO:0000256" key="10">
    <source>
        <dbReference type="ARBA" id="ARBA00022827"/>
    </source>
</evidence>
<comment type="pathway">
    <text evidence="2 15">Cofactor biosynthesis; FAD biosynthesis; FAD from FMN: step 1/1.</text>
</comment>
<comment type="caution">
    <text evidence="17">The sequence shown here is derived from an EMBL/GenBank/DDBJ whole genome shotgun (WGS) entry which is preliminary data.</text>
</comment>
<evidence type="ECO:0000256" key="14">
    <source>
        <dbReference type="ARBA" id="ARBA00049494"/>
    </source>
</evidence>
<dbReference type="Gene3D" id="3.40.50.620">
    <property type="entry name" value="HUPs"/>
    <property type="match status" value="1"/>
</dbReference>
<keyword evidence="12" id="KW-0511">Multifunctional enzyme</keyword>
<dbReference type="UniPathway" id="UPA00277">
    <property type="reaction ID" value="UER00407"/>
</dbReference>
<dbReference type="InterPro" id="IPR023468">
    <property type="entry name" value="Riboflavin_kinase"/>
</dbReference>
<evidence type="ECO:0000256" key="9">
    <source>
        <dbReference type="ARBA" id="ARBA00022777"/>
    </source>
</evidence>
<evidence type="ECO:0000256" key="4">
    <source>
        <dbReference type="ARBA" id="ARBA00022630"/>
    </source>
</evidence>
<dbReference type="CDD" id="cd02064">
    <property type="entry name" value="FAD_synthetase_N"/>
    <property type="match status" value="1"/>
</dbReference>
<dbReference type="RefSeq" id="WP_142932327.1">
    <property type="nucleotide sequence ID" value="NZ_ML660166.1"/>
</dbReference>
<name>A0A545UAA3_9GAMM</name>
<dbReference type="NCBIfam" id="NF004163">
    <property type="entry name" value="PRK05627.1-6"/>
    <property type="match status" value="1"/>
</dbReference>
<dbReference type="InterPro" id="IPR023465">
    <property type="entry name" value="Riboflavin_kinase_dom_sf"/>
</dbReference>
<evidence type="ECO:0000256" key="3">
    <source>
        <dbReference type="ARBA" id="ARBA00005201"/>
    </source>
</evidence>
<evidence type="ECO:0000256" key="6">
    <source>
        <dbReference type="ARBA" id="ARBA00022679"/>
    </source>
</evidence>
<evidence type="ECO:0000256" key="13">
    <source>
        <dbReference type="ARBA" id="ARBA00047880"/>
    </source>
</evidence>
<comment type="catalytic activity">
    <reaction evidence="13 15">
        <text>riboflavin + ATP = FMN + ADP + H(+)</text>
        <dbReference type="Rhea" id="RHEA:14357"/>
        <dbReference type="ChEBI" id="CHEBI:15378"/>
        <dbReference type="ChEBI" id="CHEBI:30616"/>
        <dbReference type="ChEBI" id="CHEBI:57986"/>
        <dbReference type="ChEBI" id="CHEBI:58210"/>
        <dbReference type="ChEBI" id="CHEBI:456216"/>
        <dbReference type="EC" id="2.7.1.26"/>
    </reaction>
</comment>
<dbReference type="UniPathway" id="UPA00276">
    <property type="reaction ID" value="UER00406"/>
</dbReference>
<protein>
    <recommendedName>
        <fullName evidence="15">Riboflavin biosynthesis protein</fullName>
    </recommendedName>
    <domain>
        <recommendedName>
            <fullName evidence="15">Riboflavin kinase</fullName>
            <ecNumber evidence="15">2.7.1.26</ecNumber>
        </recommendedName>
        <alternativeName>
            <fullName evidence="15">Flavokinase</fullName>
        </alternativeName>
    </domain>
    <domain>
        <recommendedName>
            <fullName evidence="15">FMN adenylyltransferase</fullName>
            <ecNumber evidence="15">2.7.7.2</ecNumber>
        </recommendedName>
        <alternativeName>
            <fullName evidence="15">FAD pyrophosphorylase</fullName>
        </alternativeName>
        <alternativeName>
            <fullName evidence="15">FAD synthase</fullName>
        </alternativeName>
    </domain>
</protein>
<evidence type="ECO:0000313" key="17">
    <source>
        <dbReference type="EMBL" id="TQV86404.1"/>
    </source>
</evidence>